<organism evidence="1 2">
    <name type="scientific">Sclerotinia nivalis</name>
    <dbReference type="NCBI Taxonomy" id="352851"/>
    <lineage>
        <taxon>Eukaryota</taxon>
        <taxon>Fungi</taxon>
        <taxon>Dikarya</taxon>
        <taxon>Ascomycota</taxon>
        <taxon>Pezizomycotina</taxon>
        <taxon>Leotiomycetes</taxon>
        <taxon>Helotiales</taxon>
        <taxon>Sclerotiniaceae</taxon>
        <taxon>Sclerotinia</taxon>
    </lineage>
</organism>
<comment type="caution">
    <text evidence="1">The sequence shown here is derived from an EMBL/GenBank/DDBJ whole genome shotgun (WGS) entry which is preliminary data.</text>
</comment>
<reference evidence="1" key="1">
    <citation type="submission" date="2022-11" db="EMBL/GenBank/DDBJ databases">
        <title>Genome Resource of Sclerotinia nivalis Strain SnTB1, a Plant Pathogen Isolated from American Ginseng.</title>
        <authorList>
            <person name="Fan S."/>
        </authorList>
    </citation>
    <scope>NUCLEOTIDE SEQUENCE</scope>
    <source>
        <strain evidence="1">SnTB1</strain>
    </source>
</reference>
<keyword evidence="2" id="KW-1185">Reference proteome</keyword>
<dbReference type="Proteomes" id="UP001152300">
    <property type="component" value="Unassembled WGS sequence"/>
</dbReference>
<accession>A0A9X0DIS7</accession>
<name>A0A9X0DIS7_9HELO</name>
<protein>
    <submittedName>
        <fullName evidence="1">Uncharacterized protein</fullName>
    </submittedName>
</protein>
<dbReference type="EMBL" id="JAPEIS010000006">
    <property type="protein sequence ID" value="KAJ8065101.1"/>
    <property type="molecule type" value="Genomic_DNA"/>
</dbReference>
<evidence type="ECO:0000313" key="1">
    <source>
        <dbReference type="EMBL" id="KAJ8065101.1"/>
    </source>
</evidence>
<sequence length="212" mass="24498">MPSQTSCTLYTFPRELRDPIYGFAQEEWVKDPIVWSEDQFSYGIENGKPWRKSEPITYFNSSPLEIALIPDRQLYREALESRLKKSTLVLAYGGKVDANFTDYDLSKLARKCIASVVLQIPDSGDGYRETVTLVIFGGTRILIMRIETPYSYYQATSFLWRPSWMLKGLDSLFDVKAVPEVEDPDQDLSELRPEYVIRTWHSNKGENLFKGQ</sequence>
<evidence type="ECO:0000313" key="2">
    <source>
        <dbReference type="Proteomes" id="UP001152300"/>
    </source>
</evidence>
<proteinExistence type="predicted"/>
<gene>
    <name evidence="1" type="ORF">OCU04_005814</name>
</gene>
<dbReference type="OrthoDB" id="10409835at2759"/>
<dbReference type="AlphaFoldDB" id="A0A9X0DIS7"/>